<evidence type="ECO:0000313" key="5">
    <source>
        <dbReference type="Proteomes" id="UP001141992"/>
    </source>
</evidence>
<sequence length="153" mass="16634">MEPASTGLGGWAALKIALAFGMPAAMAALIGMLLMPPRTPREFVARTACTVVSSFLFGPLLAIAMIAWMPDIMSSAYWMAQRTGLGEDGLLAMFYVLGPCMLLAGLPAWWVLGAYLRLTAKLQNQDLVDWAVEIRRKTLGMDTQTDKEGRHDA</sequence>
<dbReference type="EMBL" id="MJMN01000013">
    <property type="protein sequence ID" value="OMG87901.1"/>
    <property type="molecule type" value="Genomic_DNA"/>
</dbReference>
<dbReference type="PATRIC" id="fig|85698.28.peg.1834"/>
<keyword evidence="1" id="KW-0812">Transmembrane</keyword>
<evidence type="ECO:0000313" key="4">
    <source>
        <dbReference type="Proteomes" id="UP000187251"/>
    </source>
</evidence>
<accession>A0A0M7E2D2</accession>
<keyword evidence="1" id="KW-1133">Transmembrane helix</keyword>
<dbReference type="AlphaFoldDB" id="A0A0D6GXL1"/>
<comment type="caution">
    <text evidence="2">The sequence shown here is derived from an EMBL/GenBank/DDBJ whole genome shotgun (WGS) entry which is preliminary data.</text>
</comment>
<evidence type="ECO:0000313" key="2">
    <source>
        <dbReference type="EMBL" id="MCZ8399977.1"/>
    </source>
</evidence>
<dbReference type="Proteomes" id="UP000187251">
    <property type="component" value="Unassembled WGS sequence"/>
</dbReference>
<evidence type="ECO:0000256" key="1">
    <source>
        <dbReference type="SAM" id="Phobius"/>
    </source>
</evidence>
<protein>
    <recommendedName>
        <fullName evidence="6">Phage-related membrane protein</fullName>
    </recommendedName>
</protein>
<dbReference type="RefSeq" id="WP_006388484.1">
    <property type="nucleotide sequence ID" value="NZ_AP028040.1"/>
</dbReference>
<reference evidence="3 4" key="1">
    <citation type="submission" date="2016-09" db="EMBL/GenBank/DDBJ databases">
        <title>Phylogenomics of Achromobacter.</title>
        <authorList>
            <person name="Jeukens J."/>
            <person name="Freschi L."/>
            <person name="Vincent A.T."/>
            <person name="Emond-Rheault J.-G."/>
            <person name="Kukavica-Ibrulj I."/>
            <person name="Charette S.J."/>
            <person name="Levesque R.C."/>
        </authorList>
    </citation>
    <scope>NUCLEOTIDE SEQUENCE [LARGE SCALE GENOMIC DNA]</scope>
    <source>
        <strain evidence="3 4">AUS488</strain>
    </source>
</reference>
<feature type="transmembrane region" description="Helical" evidence="1">
    <location>
        <begin position="89"/>
        <end position="112"/>
    </location>
</feature>
<keyword evidence="1" id="KW-0472">Membrane</keyword>
<organism evidence="2 5">
    <name type="scientific">Alcaligenes xylosoxydans xylosoxydans</name>
    <name type="common">Achromobacter xylosoxidans</name>
    <dbReference type="NCBI Taxonomy" id="85698"/>
    <lineage>
        <taxon>Bacteria</taxon>
        <taxon>Pseudomonadati</taxon>
        <taxon>Pseudomonadota</taxon>
        <taxon>Betaproteobacteria</taxon>
        <taxon>Burkholderiales</taxon>
        <taxon>Alcaligenaceae</taxon>
        <taxon>Achromobacter</taxon>
    </lineage>
</organism>
<reference evidence="2" key="2">
    <citation type="submission" date="2022-12" db="EMBL/GenBank/DDBJ databases">
        <authorList>
            <person name="Voronina O.L."/>
            <person name="Kunda M.S."/>
            <person name="Ryzhova N."/>
            <person name="Aksenova E.I."/>
        </authorList>
    </citation>
    <scope>NUCLEOTIDE SEQUENCE</scope>
    <source>
        <strain evidence="2">SCCH136:Ach223948</strain>
    </source>
</reference>
<accession>A0A0D6GXL1</accession>
<evidence type="ECO:0000313" key="3">
    <source>
        <dbReference type="EMBL" id="OMG87901.1"/>
    </source>
</evidence>
<dbReference type="Proteomes" id="UP001141992">
    <property type="component" value="Unassembled WGS sequence"/>
</dbReference>
<evidence type="ECO:0008006" key="6">
    <source>
        <dbReference type="Google" id="ProtNLM"/>
    </source>
</evidence>
<proteinExistence type="predicted"/>
<dbReference type="eggNOG" id="ENOG50335IY">
    <property type="taxonomic scope" value="Bacteria"/>
</dbReference>
<dbReference type="EMBL" id="JAPZVI010000001">
    <property type="protein sequence ID" value="MCZ8399977.1"/>
    <property type="molecule type" value="Genomic_DNA"/>
</dbReference>
<feature type="transmembrane region" description="Helical" evidence="1">
    <location>
        <begin position="12"/>
        <end position="35"/>
    </location>
</feature>
<dbReference type="GeneID" id="75275599"/>
<name>A0A0D6GXL1_ALCXX</name>
<feature type="transmembrane region" description="Helical" evidence="1">
    <location>
        <begin position="47"/>
        <end position="69"/>
    </location>
</feature>
<gene>
    <name evidence="3" type="ORF">BIZ92_09855</name>
    <name evidence="2" type="ORF">O9570_00860</name>
</gene>
<dbReference type="KEGG" id="axx:ERS451415_01825"/>